<dbReference type="Gene3D" id="1.10.8.60">
    <property type="match status" value="1"/>
</dbReference>
<dbReference type="InterPro" id="IPR027417">
    <property type="entry name" value="P-loop_NTPase"/>
</dbReference>
<sequence>MRKKVAIITYDKKIGLFYKDNLLKLLGDIIEIDTYSTDDKNPLNLKKADLYLTSTCAFGREEDLRTMVGMDAEVVIIGLTFYKEILDRLLAYPPGTLAYMVNLSAQMVTETMATLYQLGLKNITFYPVYPGVKNYPKDITLAITPDEERFVPENIKDVINIGNRVLDVDTVTEIAFKLGFEDFLLTNQFKEYASKLPIANYNVDRLFGEKTQLESQFEILLSILDVGVIGTDKEGVIFCANRIAEKLTLLKKEEMIGKRGTNLFNNIPFDVCKNNLTTIKSKLIKINNIDVNLSLTPVIRNNSFYGAFAIIQNFSEEEFNQHKLRVQLLNKGHKARYNFSDIIGKSPVILKTIDIGKKMAKTNSSVLITGESGTGKELFAQAIHNYSNRKEYPFVAINCAAIPDNLLESELFGYEEGAFTGAKRGGKLGLFEFAHGGTLFLDEIEGMSVGLQVKLLRVIQEREVMRIGGNKIINIDVRIIAATNERIDELVKKGSFRKDLYYRLNTLPLDIPPLRNRKDDIMILFDAMQKSIGKHFEIDSKAKFALVNHNYDGNVRELRNYVEYLSYVDKEIIEYEDLPASLKENKVVTSNYEDSIDVEKIQSFENNNKCSKEENLFILECLYIANENNLLIGRKFISEEAFNRGLNISEQSVRTILKNLESYGFVRVSKGRGGSKITSLGKALLNYYNKC</sequence>
<dbReference type="InterPro" id="IPR025943">
    <property type="entry name" value="Sigma_54_int_dom_ATP-bd_2"/>
</dbReference>
<dbReference type="InterPro" id="IPR003593">
    <property type="entry name" value="AAA+_ATPase"/>
</dbReference>
<name>A0ABP3TSG2_9CLOT</name>
<dbReference type="InterPro" id="IPR036388">
    <property type="entry name" value="WH-like_DNA-bd_sf"/>
</dbReference>
<dbReference type="InterPro" id="IPR000014">
    <property type="entry name" value="PAS"/>
</dbReference>
<evidence type="ECO:0000256" key="2">
    <source>
        <dbReference type="ARBA" id="ARBA00022840"/>
    </source>
</evidence>
<dbReference type="SUPFAM" id="SSF52540">
    <property type="entry name" value="P-loop containing nucleoside triphosphate hydrolases"/>
    <property type="match status" value="1"/>
</dbReference>
<dbReference type="PROSITE" id="PS00675">
    <property type="entry name" value="SIGMA54_INTERACT_1"/>
    <property type="match status" value="1"/>
</dbReference>
<evidence type="ECO:0000313" key="6">
    <source>
        <dbReference type="Proteomes" id="UP001500339"/>
    </source>
</evidence>
<dbReference type="InterPro" id="IPR013668">
    <property type="entry name" value="RNase_R_HTH_12"/>
</dbReference>
<accession>A0ABP3TSG2</accession>
<proteinExistence type="predicted"/>
<dbReference type="RefSeq" id="WP_343765526.1">
    <property type="nucleotide sequence ID" value="NZ_BAAACF010000001.1"/>
</dbReference>
<evidence type="ECO:0000256" key="1">
    <source>
        <dbReference type="ARBA" id="ARBA00022741"/>
    </source>
</evidence>
<dbReference type="Pfam" id="PF00158">
    <property type="entry name" value="Sigma54_activat"/>
    <property type="match status" value="1"/>
</dbReference>
<feature type="domain" description="Sigma-54 factor interaction" evidence="3">
    <location>
        <begin position="342"/>
        <end position="567"/>
    </location>
</feature>
<dbReference type="PANTHER" id="PTHR32071:SF57">
    <property type="entry name" value="C4-DICARBOXYLATE TRANSPORT TRANSCRIPTIONAL REGULATORY PROTEIN DCTD"/>
    <property type="match status" value="1"/>
</dbReference>
<dbReference type="Pfam" id="PF08461">
    <property type="entry name" value="WHD_RNase_R"/>
    <property type="match status" value="1"/>
</dbReference>
<dbReference type="PROSITE" id="PS50112">
    <property type="entry name" value="PAS"/>
    <property type="match status" value="1"/>
</dbReference>
<dbReference type="Gene3D" id="1.10.10.10">
    <property type="entry name" value="Winged helix-like DNA-binding domain superfamily/Winged helix DNA-binding domain"/>
    <property type="match status" value="1"/>
</dbReference>
<dbReference type="PANTHER" id="PTHR32071">
    <property type="entry name" value="TRANSCRIPTIONAL REGULATORY PROTEIN"/>
    <property type="match status" value="1"/>
</dbReference>
<dbReference type="Gene3D" id="3.30.450.20">
    <property type="entry name" value="PAS domain"/>
    <property type="match status" value="1"/>
</dbReference>
<evidence type="ECO:0000259" key="4">
    <source>
        <dbReference type="PROSITE" id="PS50112"/>
    </source>
</evidence>
<keyword evidence="2" id="KW-0067">ATP-binding</keyword>
<keyword evidence="1" id="KW-0547">Nucleotide-binding</keyword>
<keyword evidence="6" id="KW-1185">Reference proteome</keyword>
<evidence type="ECO:0000313" key="5">
    <source>
        <dbReference type="EMBL" id="GAA0716972.1"/>
    </source>
</evidence>
<reference evidence="6" key="1">
    <citation type="journal article" date="2019" name="Int. J. Syst. Evol. Microbiol.">
        <title>The Global Catalogue of Microorganisms (GCM) 10K type strain sequencing project: providing services to taxonomists for standard genome sequencing and annotation.</title>
        <authorList>
            <consortium name="The Broad Institute Genomics Platform"/>
            <consortium name="The Broad Institute Genome Sequencing Center for Infectious Disease"/>
            <person name="Wu L."/>
            <person name="Ma J."/>
        </authorList>
    </citation>
    <scope>NUCLEOTIDE SEQUENCE [LARGE SCALE GENOMIC DNA]</scope>
    <source>
        <strain evidence="6">JCM 1405</strain>
    </source>
</reference>
<dbReference type="PROSITE" id="PS00676">
    <property type="entry name" value="SIGMA54_INTERACT_2"/>
    <property type="match status" value="1"/>
</dbReference>
<gene>
    <name evidence="5" type="ORF">GCM10008905_02080</name>
</gene>
<dbReference type="InterPro" id="IPR035965">
    <property type="entry name" value="PAS-like_dom_sf"/>
</dbReference>
<dbReference type="PROSITE" id="PS50045">
    <property type="entry name" value="SIGMA54_INTERACT_4"/>
    <property type="match status" value="1"/>
</dbReference>
<evidence type="ECO:0000259" key="3">
    <source>
        <dbReference type="PROSITE" id="PS50045"/>
    </source>
</evidence>
<dbReference type="InterPro" id="IPR058031">
    <property type="entry name" value="AAA_lid_NorR"/>
</dbReference>
<dbReference type="Gene3D" id="3.40.50.300">
    <property type="entry name" value="P-loop containing nucleotide triphosphate hydrolases"/>
    <property type="match status" value="1"/>
</dbReference>
<comment type="caution">
    <text evidence="5">The sequence shown here is derived from an EMBL/GenBank/DDBJ whole genome shotgun (WGS) entry which is preliminary data.</text>
</comment>
<dbReference type="EMBL" id="BAAACF010000001">
    <property type="protein sequence ID" value="GAA0716972.1"/>
    <property type="molecule type" value="Genomic_DNA"/>
</dbReference>
<dbReference type="InterPro" id="IPR025662">
    <property type="entry name" value="Sigma_54_int_dom_ATP-bd_1"/>
</dbReference>
<dbReference type="SMART" id="SM00382">
    <property type="entry name" value="AAA"/>
    <property type="match status" value="1"/>
</dbReference>
<dbReference type="CDD" id="cd00009">
    <property type="entry name" value="AAA"/>
    <property type="match status" value="1"/>
</dbReference>
<dbReference type="Proteomes" id="UP001500339">
    <property type="component" value="Unassembled WGS sequence"/>
</dbReference>
<organism evidence="5 6">
    <name type="scientific">Clostridium malenominatum</name>
    <dbReference type="NCBI Taxonomy" id="1539"/>
    <lineage>
        <taxon>Bacteria</taxon>
        <taxon>Bacillati</taxon>
        <taxon>Bacillota</taxon>
        <taxon>Clostridia</taxon>
        <taxon>Eubacteriales</taxon>
        <taxon>Clostridiaceae</taxon>
        <taxon>Clostridium</taxon>
    </lineage>
</organism>
<dbReference type="SUPFAM" id="SSF55785">
    <property type="entry name" value="PYP-like sensor domain (PAS domain)"/>
    <property type="match status" value="1"/>
</dbReference>
<protein>
    <submittedName>
        <fullName evidence="5">Sigma 54-interacting transcriptional regulator</fullName>
    </submittedName>
</protein>
<dbReference type="InterPro" id="IPR002078">
    <property type="entry name" value="Sigma_54_int"/>
</dbReference>
<feature type="domain" description="PAS" evidence="4">
    <location>
        <begin position="213"/>
        <end position="258"/>
    </location>
</feature>
<dbReference type="Pfam" id="PF25601">
    <property type="entry name" value="AAA_lid_14"/>
    <property type="match status" value="1"/>
</dbReference>